<keyword evidence="3" id="KW-0808">Transferase</keyword>
<dbReference type="Pfam" id="PF02434">
    <property type="entry name" value="Fringe"/>
    <property type="match status" value="1"/>
</dbReference>
<evidence type="ECO:0000256" key="4">
    <source>
        <dbReference type="ARBA" id="ARBA00022692"/>
    </source>
</evidence>
<evidence type="ECO:0000256" key="6">
    <source>
        <dbReference type="ARBA" id="ARBA00022989"/>
    </source>
</evidence>
<dbReference type="EMBL" id="SDHZ01000003">
    <property type="protein sequence ID" value="RXK81840.1"/>
    <property type="molecule type" value="Genomic_DNA"/>
</dbReference>
<comment type="caution">
    <text evidence="9">The sequence shown here is derived from an EMBL/GenBank/DDBJ whole genome shotgun (WGS) entry which is preliminary data.</text>
</comment>
<evidence type="ECO:0000313" key="9">
    <source>
        <dbReference type="EMBL" id="RXK81840.1"/>
    </source>
</evidence>
<name>A0A4V1M9N6_9BACT</name>
<feature type="domain" description="Fringe-like glycosyltransferase" evidence="8">
    <location>
        <begin position="90"/>
        <end position="255"/>
    </location>
</feature>
<proteinExistence type="predicted"/>
<evidence type="ECO:0000256" key="1">
    <source>
        <dbReference type="ARBA" id="ARBA00004606"/>
    </source>
</evidence>
<keyword evidence="10" id="KW-1185">Reference proteome</keyword>
<accession>A0A4V1M9N6</accession>
<dbReference type="Proteomes" id="UP000290545">
    <property type="component" value="Unassembled WGS sequence"/>
</dbReference>
<evidence type="ECO:0000256" key="2">
    <source>
        <dbReference type="ARBA" id="ARBA00022676"/>
    </source>
</evidence>
<sequence>MGIKKSHISYCLGLIRRIAYYYFLDKFLVRKCLNFLDNKYKGNKVLILILHGGKSKERVAYLKEYYSGFLQCDFLFYADYWDLDNNVLKVSYSDEYQSNEMKHINILNITSRFGVIGKYESIFCVDDDTFVNIQELLKKLDGDKKWTQPNTILGEMLIQSRNTGNPFLRKHEGLCYPSGGAGYLIHNTVFAVIPRFRMYFTDYSDVSLGINVKKSQSVILEADSAFHSQPVDFYNLSKENINNAVSFHYVKTREQFEFYREQLRSL</sequence>
<reference evidence="9 10" key="1">
    <citation type="submission" date="2019-01" db="EMBL/GenBank/DDBJ databases">
        <title>Filimonas sp. strain TTM-71.</title>
        <authorList>
            <person name="Chen W.-M."/>
        </authorList>
    </citation>
    <scope>NUCLEOTIDE SEQUENCE [LARGE SCALE GENOMIC DNA]</scope>
    <source>
        <strain evidence="9 10">TTM-71</strain>
    </source>
</reference>
<organism evidence="9 10">
    <name type="scientific">Filimonas effusa</name>
    <dbReference type="NCBI Taxonomy" id="2508721"/>
    <lineage>
        <taxon>Bacteria</taxon>
        <taxon>Pseudomonadati</taxon>
        <taxon>Bacteroidota</taxon>
        <taxon>Chitinophagia</taxon>
        <taxon>Chitinophagales</taxon>
        <taxon>Chitinophagaceae</taxon>
        <taxon>Filimonas</taxon>
    </lineage>
</organism>
<keyword evidence="2" id="KW-0328">Glycosyltransferase</keyword>
<keyword evidence="4" id="KW-0812">Transmembrane</keyword>
<comment type="subcellular location">
    <subcellularLocation>
        <location evidence="1">Membrane</location>
        <topology evidence="1">Single-pass type II membrane protein</topology>
    </subcellularLocation>
</comment>
<dbReference type="GO" id="GO:0016757">
    <property type="term" value="F:glycosyltransferase activity"/>
    <property type="evidence" value="ECO:0007669"/>
    <property type="project" value="UniProtKB-KW"/>
</dbReference>
<evidence type="ECO:0000313" key="10">
    <source>
        <dbReference type="Proteomes" id="UP000290545"/>
    </source>
</evidence>
<dbReference type="AlphaFoldDB" id="A0A4V1M9N6"/>
<dbReference type="InterPro" id="IPR003378">
    <property type="entry name" value="Fringe-like_glycosylTrfase"/>
</dbReference>
<evidence type="ECO:0000259" key="8">
    <source>
        <dbReference type="Pfam" id="PF02434"/>
    </source>
</evidence>
<keyword evidence="5" id="KW-0735">Signal-anchor</keyword>
<dbReference type="GO" id="GO:0016020">
    <property type="term" value="C:membrane"/>
    <property type="evidence" value="ECO:0007669"/>
    <property type="project" value="UniProtKB-SubCell"/>
</dbReference>
<evidence type="ECO:0000256" key="7">
    <source>
        <dbReference type="ARBA" id="ARBA00023136"/>
    </source>
</evidence>
<dbReference type="Gene3D" id="3.90.550.50">
    <property type="match status" value="1"/>
</dbReference>
<protein>
    <recommendedName>
        <fullName evidence="8">Fringe-like glycosyltransferase domain-containing protein</fullName>
    </recommendedName>
</protein>
<evidence type="ECO:0000256" key="3">
    <source>
        <dbReference type="ARBA" id="ARBA00022679"/>
    </source>
</evidence>
<evidence type="ECO:0000256" key="5">
    <source>
        <dbReference type="ARBA" id="ARBA00022968"/>
    </source>
</evidence>
<keyword evidence="6" id="KW-1133">Transmembrane helix</keyword>
<keyword evidence="7" id="KW-0472">Membrane</keyword>
<dbReference type="RefSeq" id="WP_129005237.1">
    <property type="nucleotide sequence ID" value="NZ_SDHZ01000003.1"/>
</dbReference>
<gene>
    <name evidence="9" type="ORF">ESB13_18805</name>
</gene>